<organism evidence="1 2">
    <name type="scientific">Corchorus olitorius</name>
    <dbReference type="NCBI Taxonomy" id="93759"/>
    <lineage>
        <taxon>Eukaryota</taxon>
        <taxon>Viridiplantae</taxon>
        <taxon>Streptophyta</taxon>
        <taxon>Embryophyta</taxon>
        <taxon>Tracheophyta</taxon>
        <taxon>Spermatophyta</taxon>
        <taxon>Magnoliopsida</taxon>
        <taxon>eudicotyledons</taxon>
        <taxon>Gunneridae</taxon>
        <taxon>Pentapetalae</taxon>
        <taxon>rosids</taxon>
        <taxon>malvids</taxon>
        <taxon>Malvales</taxon>
        <taxon>Malvaceae</taxon>
        <taxon>Grewioideae</taxon>
        <taxon>Apeibeae</taxon>
        <taxon>Corchorus</taxon>
    </lineage>
</organism>
<name>A0A1R3KY18_9ROSI</name>
<protein>
    <submittedName>
        <fullName evidence="1">Uncharacterized protein</fullName>
    </submittedName>
</protein>
<keyword evidence="2" id="KW-1185">Reference proteome</keyword>
<dbReference type="EMBL" id="AWUE01010002">
    <property type="protein sequence ID" value="OMP12004.1"/>
    <property type="molecule type" value="Genomic_DNA"/>
</dbReference>
<dbReference type="Proteomes" id="UP000187203">
    <property type="component" value="Unassembled WGS sequence"/>
</dbReference>
<sequence>MANGQWGALLKLERKKWIWRRGTEEVAQWLHT</sequence>
<dbReference type="AlphaFoldDB" id="A0A1R3KY18"/>
<accession>A0A1R3KY18</accession>
<proteinExistence type="predicted"/>
<gene>
    <name evidence="1" type="ORF">COLO4_03533</name>
</gene>
<reference evidence="2" key="1">
    <citation type="submission" date="2013-09" db="EMBL/GenBank/DDBJ databases">
        <title>Corchorus olitorius genome sequencing.</title>
        <authorList>
            <person name="Alam M."/>
            <person name="Haque M.S."/>
            <person name="Islam M.S."/>
            <person name="Emdad E.M."/>
            <person name="Islam M.M."/>
            <person name="Ahmed B."/>
            <person name="Halim A."/>
            <person name="Hossen Q.M.M."/>
            <person name="Hossain M.Z."/>
            <person name="Ahmed R."/>
            <person name="Khan M.M."/>
            <person name="Islam R."/>
            <person name="Rashid M.M."/>
            <person name="Khan S.A."/>
            <person name="Rahman M.S."/>
            <person name="Alam M."/>
            <person name="Yahiya A.S."/>
            <person name="Khan M.S."/>
            <person name="Azam M.S."/>
            <person name="Haque T."/>
            <person name="Lashkar M.Z.H."/>
            <person name="Akhand A.I."/>
            <person name="Morshed G."/>
            <person name="Roy S."/>
            <person name="Uddin K.S."/>
            <person name="Rabeya T."/>
            <person name="Hossain A.S."/>
            <person name="Chowdhury A."/>
            <person name="Snigdha A.R."/>
            <person name="Mortoza M.S."/>
            <person name="Matin S.A."/>
            <person name="Hoque S.M.E."/>
            <person name="Islam M.K."/>
            <person name="Roy D.K."/>
            <person name="Haider R."/>
            <person name="Moosa M.M."/>
            <person name="Elias S.M."/>
            <person name="Hasan A.M."/>
            <person name="Jahan S."/>
            <person name="Shafiuddin M."/>
            <person name="Mahmood N."/>
            <person name="Shommy N.S."/>
        </authorList>
    </citation>
    <scope>NUCLEOTIDE SEQUENCE [LARGE SCALE GENOMIC DNA]</scope>
    <source>
        <strain evidence="2">cv. O-4</strain>
    </source>
</reference>
<evidence type="ECO:0000313" key="2">
    <source>
        <dbReference type="Proteomes" id="UP000187203"/>
    </source>
</evidence>
<evidence type="ECO:0000313" key="1">
    <source>
        <dbReference type="EMBL" id="OMP12004.1"/>
    </source>
</evidence>
<comment type="caution">
    <text evidence="1">The sequence shown here is derived from an EMBL/GenBank/DDBJ whole genome shotgun (WGS) entry which is preliminary data.</text>
</comment>